<dbReference type="HOGENOM" id="CLU_462970_0_0_2"/>
<organism evidence="8 9">
    <name type="scientific">Methanosarcina barkeri MS</name>
    <dbReference type="NCBI Taxonomy" id="1434108"/>
    <lineage>
        <taxon>Archaea</taxon>
        <taxon>Methanobacteriati</taxon>
        <taxon>Methanobacteriota</taxon>
        <taxon>Stenosarchaea group</taxon>
        <taxon>Methanomicrobia</taxon>
        <taxon>Methanosarcinales</taxon>
        <taxon>Methanosarcinaceae</taxon>
        <taxon>Methanosarcina</taxon>
    </lineage>
</organism>
<dbReference type="Pfam" id="PF04055">
    <property type="entry name" value="Radical_SAM"/>
    <property type="match status" value="1"/>
</dbReference>
<evidence type="ECO:0000313" key="9">
    <source>
        <dbReference type="Proteomes" id="UP000033033"/>
    </source>
</evidence>
<dbReference type="Proteomes" id="UP000033033">
    <property type="component" value="Chromosome"/>
</dbReference>
<dbReference type="InterPro" id="IPR007197">
    <property type="entry name" value="rSAM"/>
</dbReference>
<dbReference type="STRING" id="1434108.MSBRM_1343"/>
<keyword evidence="3" id="KW-0949">S-adenosyl-L-methionine</keyword>
<keyword evidence="4" id="KW-0479">Metal-binding</keyword>
<dbReference type="CDD" id="cd01335">
    <property type="entry name" value="Radical_SAM"/>
    <property type="match status" value="1"/>
</dbReference>
<evidence type="ECO:0000256" key="1">
    <source>
        <dbReference type="ARBA" id="ARBA00001966"/>
    </source>
</evidence>
<dbReference type="RefSeq" id="WP_048118436.1">
    <property type="nucleotide sequence ID" value="NZ_CP009528.1"/>
</dbReference>
<dbReference type="InterPro" id="IPR034457">
    <property type="entry name" value="Organic_radical-activating"/>
</dbReference>
<dbReference type="InterPro" id="IPR027596">
    <property type="entry name" value="AmmeMemoSam_rS"/>
</dbReference>
<keyword evidence="5" id="KW-0408">Iron</keyword>
<dbReference type="GO" id="GO:0003824">
    <property type="term" value="F:catalytic activity"/>
    <property type="evidence" value="ECO:0007669"/>
    <property type="project" value="InterPro"/>
</dbReference>
<evidence type="ECO:0000313" key="8">
    <source>
        <dbReference type="EMBL" id="AKB54341.1"/>
    </source>
</evidence>
<dbReference type="SUPFAM" id="SSF102114">
    <property type="entry name" value="Radical SAM enzymes"/>
    <property type="match status" value="1"/>
</dbReference>
<dbReference type="KEGG" id="mby:MSBRM_1343"/>
<keyword evidence="9" id="KW-1185">Reference proteome</keyword>
<dbReference type="EMBL" id="CP009528">
    <property type="protein sequence ID" value="AKB54341.1"/>
    <property type="molecule type" value="Genomic_DNA"/>
</dbReference>
<name>A0A0E3LN87_METBA</name>
<dbReference type="Gene3D" id="3.20.20.70">
    <property type="entry name" value="Aldolase class I"/>
    <property type="match status" value="1"/>
</dbReference>
<dbReference type="PROSITE" id="PS51918">
    <property type="entry name" value="RADICAL_SAM"/>
    <property type="match status" value="1"/>
</dbReference>
<dbReference type="PANTHER" id="PTHR30352:SF5">
    <property type="entry name" value="PYRUVATE FORMATE-LYASE 1-ACTIVATING ENZYME"/>
    <property type="match status" value="1"/>
</dbReference>
<evidence type="ECO:0000256" key="4">
    <source>
        <dbReference type="ARBA" id="ARBA00022723"/>
    </source>
</evidence>
<dbReference type="GO" id="GO:0046872">
    <property type="term" value="F:metal ion binding"/>
    <property type="evidence" value="ECO:0007669"/>
    <property type="project" value="UniProtKB-KW"/>
</dbReference>
<dbReference type="SFLD" id="SFLDS00029">
    <property type="entry name" value="Radical_SAM"/>
    <property type="match status" value="1"/>
</dbReference>
<gene>
    <name evidence="8" type="ORF">MSBRM_1343</name>
</gene>
<keyword evidence="2" id="KW-0004">4Fe-4S</keyword>
<proteinExistence type="predicted"/>
<dbReference type="InterPro" id="IPR058240">
    <property type="entry name" value="rSAM_sf"/>
</dbReference>
<sequence>MQCNICEVRCEINKHSMGRCGTYVSTGNKITQYPGMGYLGAYPISIEAVPLHHFYPSGKFLQIFSTGCNFQCPGCMARMPASSRPPSQQSSLSPSEIVKRVLQQECLGVVSAINDPVANYYLFRDLAVQAQEKNLLVGCSTNCYFTSETLEEFGQLVDFVNVGIKGYSDRGYKNCGVTSSTPVFRNISRLFDMGVHVETSVAYSKGNEDDVIKVAEAVSDISSTIPLHVMRFLPFGYAPIELEPSVGEAEKICSALHRYLDFVYLFNSPGTKLLNTYCPECGNLLIEREFYRPFGSRLVKPWVSHKCSCGYSIPVQGKASTEGFSEAGLIDSYSISQAFSMVHAVLTCLGVLDDYKLMDIWGEDKLMDVWSKVSNPKTLTQIHYMIRQPYSYLEFIRFIAEKANMPKKGEELVSFIHKRLKIVQNLSAGKSSYYVYYCMGSPFFALNAGRMENNLVTFSGGVSINKQLQKEGKLGVSVSPSFINEHNPGVIFVSGFLSRPLDEFYALCQKYEIHVDAVTQHRVYEIPPSWDFGSPRWILGLMYIADKLHPGKLEVDLKKEADDFYLQFYGMRFKEARPNRSFHRPSSGIWPHTQTLYNDLKMEMPKQGSTKNFDNEIIQPFNILPALISSSKDDRKGVKPQ</sequence>
<reference evidence="8 9" key="1">
    <citation type="submission" date="2014-07" db="EMBL/GenBank/DDBJ databases">
        <title>Methanogenic archaea and the global carbon cycle.</title>
        <authorList>
            <person name="Henriksen J.R."/>
            <person name="Luke J."/>
            <person name="Reinhart S."/>
            <person name="Benedict M.N."/>
            <person name="Youngblut N.D."/>
            <person name="Metcalf M.E."/>
            <person name="Whitaker R.J."/>
            <person name="Metcalf W.W."/>
        </authorList>
    </citation>
    <scope>NUCLEOTIDE SEQUENCE [LARGE SCALE GENOMIC DNA]</scope>
    <source>
        <strain evidence="8 9">MS</strain>
    </source>
</reference>
<feature type="domain" description="Radical SAM core" evidence="7">
    <location>
        <begin position="53"/>
        <end position="269"/>
    </location>
</feature>
<keyword evidence="6" id="KW-0411">Iron-sulfur</keyword>
<evidence type="ECO:0000259" key="7">
    <source>
        <dbReference type="PROSITE" id="PS51918"/>
    </source>
</evidence>
<dbReference type="PANTHER" id="PTHR30352">
    <property type="entry name" value="PYRUVATE FORMATE-LYASE-ACTIVATING ENZYME"/>
    <property type="match status" value="1"/>
</dbReference>
<dbReference type="PATRIC" id="fig|1434108.4.peg.1667"/>
<dbReference type="GO" id="GO:0051539">
    <property type="term" value="F:4 iron, 4 sulfur cluster binding"/>
    <property type="evidence" value="ECO:0007669"/>
    <property type="project" value="UniProtKB-KW"/>
</dbReference>
<dbReference type="SFLD" id="SFLDG01101">
    <property type="entry name" value="Uncharacterised_Radical_SAM_Su"/>
    <property type="match status" value="1"/>
</dbReference>
<dbReference type="GeneID" id="24844582"/>
<comment type="cofactor">
    <cofactor evidence="1">
        <name>[4Fe-4S] cluster</name>
        <dbReference type="ChEBI" id="CHEBI:49883"/>
    </cofactor>
</comment>
<evidence type="ECO:0000256" key="2">
    <source>
        <dbReference type="ARBA" id="ARBA00022485"/>
    </source>
</evidence>
<dbReference type="SUPFAM" id="SSF53807">
    <property type="entry name" value="Helical backbone' metal receptor"/>
    <property type="match status" value="1"/>
</dbReference>
<evidence type="ECO:0000256" key="5">
    <source>
        <dbReference type="ARBA" id="ARBA00023004"/>
    </source>
</evidence>
<dbReference type="Gene3D" id="1.20.58.2180">
    <property type="match status" value="1"/>
</dbReference>
<dbReference type="AlphaFoldDB" id="A0A0E3LN87"/>
<dbReference type="Gene3D" id="3.40.50.1980">
    <property type="entry name" value="Nitrogenase molybdenum iron protein domain"/>
    <property type="match status" value="1"/>
</dbReference>
<evidence type="ECO:0000256" key="3">
    <source>
        <dbReference type="ARBA" id="ARBA00022691"/>
    </source>
</evidence>
<evidence type="ECO:0000256" key="6">
    <source>
        <dbReference type="ARBA" id="ARBA00023014"/>
    </source>
</evidence>
<accession>A0A0E3LN87</accession>
<protein>
    <recommendedName>
        <fullName evidence="7">Radical SAM core domain-containing protein</fullName>
    </recommendedName>
</protein>
<dbReference type="InterPro" id="IPR013785">
    <property type="entry name" value="Aldolase_TIM"/>
</dbReference>